<dbReference type="Proteomes" id="UP000827986">
    <property type="component" value="Unassembled WGS sequence"/>
</dbReference>
<comment type="caution">
    <text evidence="2">The sequence shown here is derived from an EMBL/GenBank/DDBJ whole genome shotgun (WGS) entry which is preliminary data.</text>
</comment>
<name>A0A9D3XAR5_9SAUR</name>
<keyword evidence="3" id="KW-1185">Reference proteome</keyword>
<feature type="compositionally biased region" description="Basic and acidic residues" evidence="1">
    <location>
        <begin position="76"/>
        <end position="85"/>
    </location>
</feature>
<evidence type="ECO:0000256" key="1">
    <source>
        <dbReference type="SAM" id="MobiDB-lite"/>
    </source>
</evidence>
<accession>A0A9D3XAR5</accession>
<feature type="region of interest" description="Disordered" evidence="1">
    <location>
        <begin position="21"/>
        <end position="56"/>
    </location>
</feature>
<dbReference type="EMBL" id="JAHDVG010000475">
    <property type="protein sequence ID" value="KAH1176193.1"/>
    <property type="molecule type" value="Genomic_DNA"/>
</dbReference>
<feature type="compositionally biased region" description="Polar residues" evidence="1">
    <location>
        <begin position="31"/>
        <end position="47"/>
    </location>
</feature>
<proteinExistence type="predicted"/>
<protein>
    <submittedName>
        <fullName evidence="2">Uncharacterized protein</fullName>
    </submittedName>
</protein>
<organism evidence="2 3">
    <name type="scientific">Mauremys mutica</name>
    <name type="common">yellowpond turtle</name>
    <dbReference type="NCBI Taxonomy" id="74926"/>
    <lineage>
        <taxon>Eukaryota</taxon>
        <taxon>Metazoa</taxon>
        <taxon>Chordata</taxon>
        <taxon>Craniata</taxon>
        <taxon>Vertebrata</taxon>
        <taxon>Euteleostomi</taxon>
        <taxon>Archelosauria</taxon>
        <taxon>Testudinata</taxon>
        <taxon>Testudines</taxon>
        <taxon>Cryptodira</taxon>
        <taxon>Durocryptodira</taxon>
        <taxon>Testudinoidea</taxon>
        <taxon>Geoemydidae</taxon>
        <taxon>Geoemydinae</taxon>
        <taxon>Mauremys</taxon>
    </lineage>
</organism>
<evidence type="ECO:0000313" key="2">
    <source>
        <dbReference type="EMBL" id="KAH1176193.1"/>
    </source>
</evidence>
<feature type="region of interest" description="Disordered" evidence="1">
    <location>
        <begin position="76"/>
        <end position="117"/>
    </location>
</feature>
<sequence length="131" mass="13898">MAFGKALQGICRSALISARSQLREKAPRPGTSLSQQGKQMPSQTSVAFQHVNDGSPRDPNCRLGVCLGKDWRPFRAQGKEARRGEGTCLRSSCSRDGGDPSSVPHAGHGGSLSASLSYDAWVETQQGRGTA</sequence>
<evidence type="ECO:0000313" key="3">
    <source>
        <dbReference type="Proteomes" id="UP000827986"/>
    </source>
</evidence>
<dbReference type="AlphaFoldDB" id="A0A9D3XAR5"/>
<reference evidence="2" key="1">
    <citation type="submission" date="2021-09" db="EMBL/GenBank/DDBJ databases">
        <title>The genome of Mauremys mutica provides insights into the evolution of semi-aquatic lifestyle.</title>
        <authorList>
            <person name="Gong S."/>
            <person name="Gao Y."/>
        </authorList>
    </citation>
    <scope>NUCLEOTIDE SEQUENCE</scope>
    <source>
        <strain evidence="2">MM-2020</strain>
        <tissue evidence="2">Muscle</tissue>
    </source>
</reference>
<gene>
    <name evidence="2" type="ORF">KIL84_020927</name>
</gene>